<dbReference type="InterPro" id="IPR044880">
    <property type="entry name" value="NCX_ion-bd_dom_sf"/>
</dbReference>
<evidence type="ECO:0000259" key="9">
    <source>
        <dbReference type="Pfam" id="PF01699"/>
    </source>
</evidence>
<keyword evidence="7 8" id="KW-0472">Membrane</keyword>
<feature type="transmembrane region" description="Helical" evidence="8">
    <location>
        <begin position="69"/>
        <end position="100"/>
    </location>
</feature>
<feature type="transmembrane region" description="Helical" evidence="8">
    <location>
        <begin position="112"/>
        <end position="131"/>
    </location>
</feature>
<name>T1L264_TETUR</name>
<dbReference type="GO" id="GO:0016020">
    <property type="term" value="C:membrane"/>
    <property type="evidence" value="ECO:0007669"/>
    <property type="project" value="UniProtKB-SubCell"/>
</dbReference>
<evidence type="ECO:0000313" key="10">
    <source>
        <dbReference type="EnsemblMetazoa" id="tetur32g02160.1"/>
    </source>
</evidence>
<evidence type="ECO:0000256" key="6">
    <source>
        <dbReference type="ARBA" id="ARBA00022989"/>
    </source>
</evidence>
<keyword evidence="4" id="KW-0106">Calcium</keyword>
<reference evidence="10" key="2">
    <citation type="submission" date="2015-06" db="UniProtKB">
        <authorList>
            <consortium name="EnsemblMetazoa"/>
        </authorList>
    </citation>
    <scope>IDENTIFICATION</scope>
</reference>
<proteinExistence type="predicted"/>
<feature type="domain" description="Sodium/calcium exchanger membrane region" evidence="9">
    <location>
        <begin position="78"/>
        <end position="218"/>
    </location>
</feature>
<dbReference type="InterPro" id="IPR004837">
    <property type="entry name" value="NaCa_Exmemb"/>
</dbReference>
<keyword evidence="11" id="KW-1185">Reference proteome</keyword>
<dbReference type="KEGG" id="tut:107369468"/>
<dbReference type="STRING" id="32264.T1L264"/>
<dbReference type="PANTHER" id="PTHR12266">
    <property type="entry name" value="NA+/CA2+ K+ INDEPENDENT EXCHANGER"/>
    <property type="match status" value="1"/>
</dbReference>
<keyword evidence="2" id="KW-0813">Transport</keyword>
<feature type="domain" description="Sodium/calcium exchanger membrane region" evidence="9">
    <location>
        <begin position="491"/>
        <end position="641"/>
    </location>
</feature>
<dbReference type="HOGENOM" id="CLU_004979_3_1_1"/>
<dbReference type="OMA" id="IWIMNIA"/>
<feature type="transmembrane region" description="Helical" evidence="8">
    <location>
        <begin position="518"/>
        <end position="543"/>
    </location>
</feature>
<dbReference type="EMBL" id="CAEY01000925">
    <property type="status" value="NOT_ANNOTATED_CDS"/>
    <property type="molecule type" value="Genomic_DNA"/>
</dbReference>
<feature type="transmembrane region" description="Helical" evidence="8">
    <location>
        <begin position="174"/>
        <end position="193"/>
    </location>
</feature>
<dbReference type="Proteomes" id="UP000015104">
    <property type="component" value="Unassembled WGS sequence"/>
</dbReference>
<dbReference type="GO" id="GO:0006874">
    <property type="term" value="P:intracellular calcium ion homeostasis"/>
    <property type="evidence" value="ECO:0007669"/>
    <property type="project" value="TreeGrafter"/>
</dbReference>
<evidence type="ECO:0000313" key="11">
    <source>
        <dbReference type="Proteomes" id="UP000015104"/>
    </source>
</evidence>
<reference evidence="11" key="1">
    <citation type="submission" date="2011-08" db="EMBL/GenBank/DDBJ databases">
        <authorList>
            <person name="Rombauts S."/>
        </authorList>
    </citation>
    <scope>NUCLEOTIDE SEQUENCE</scope>
    <source>
        <strain evidence="11">London</strain>
    </source>
</reference>
<keyword evidence="3" id="KW-0050">Antiport</keyword>
<evidence type="ECO:0000256" key="5">
    <source>
        <dbReference type="ARBA" id="ARBA00022692"/>
    </source>
</evidence>
<feature type="transmembrane region" description="Helical" evidence="8">
    <location>
        <begin position="594"/>
        <end position="617"/>
    </location>
</feature>
<organism evidence="10 11">
    <name type="scientific">Tetranychus urticae</name>
    <name type="common">Two-spotted spider mite</name>
    <dbReference type="NCBI Taxonomy" id="32264"/>
    <lineage>
        <taxon>Eukaryota</taxon>
        <taxon>Metazoa</taxon>
        <taxon>Ecdysozoa</taxon>
        <taxon>Arthropoda</taxon>
        <taxon>Chelicerata</taxon>
        <taxon>Arachnida</taxon>
        <taxon>Acari</taxon>
        <taxon>Acariformes</taxon>
        <taxon>Trombidiformes</taxon>
        <taxon>Prostigmata</taxon>
        <taxon>Eleutherengona</taxon>
        <taxon>Raphignathae</taxon>
        <taxon>Tetranychoidea</taxon>
        <taxon>Tetranychidae</taxon>
        <taxon>Tetranychus</taxon>
    </lineage>
</organism>
<dbReference type="OrthoDB" id="407410at2759"/>
<keyword evidence="6 8" id="KW-1133">Transmembrane helix</keyword>
<evidence type="ECO:0000256" key="1">
    <source>
        <dbReference type="ARBA" id="ARBA00004141"/>
    </source>
</evidence>
<sequence>MWITTPSTFLTFHSPIIRNKTIEECLAVRDYLTHEARCDFVQNNHDCNTTLSLIDYNQFLFCGFEPEKIAYGVIICITWALILFLALAVTATDFLCPALFMISKILGLSQDVAGVTLVAFGNGSVDIFAAITGMRQGRPDLVIGDLLGGGMFVLLFVIGTLFSIKPFKLLAIPFIRDLIFYFIGVSWIFYLFIGIKCVRIYDAVGLLILYCVYVLTVIIIGKFDKSPSGLGFGHGHGGGDSDEEGITFEGITPDIDPNENMVVMKGFVMISDKPLPPPPPRNETYPTILKTSNLPAIIPIIKINNEDSKSELSVGETQMRKKSPSRVSIFEDNSVYDTISSVDNVYVNRGARRSRASSIFSISQTQMLQIRRASREFLERITPIDVMTWKRQNWGFRTLEIIKSPIRLFLLLTTPMADVEEKGEWNKLLSALHCVTGPLFVVFALGYGGTWLGKYVPLAFVVFVVAALLAVVLICKSHFETAPRYYKNYSAVLAFIVGVTWIYTIANECVSIIRTLGVAFGISEIAVGMTLLAVGNCFLDFVANIAIAKRGYPRMAVSACIGAPLLSLLIGVGIPTTLKIAPDPSSVIPLEPSVLIVVTYAALGATIWLTIIVTIILKFRATRSYGIFLVVLYVVLIIFVFLVEKKVVQIPLFE</sequence>
<dbReference type="InterPro" id="IPR051359">
    <property type="entry name" value="CaCA_antiporter"/>
</dbReference>
<gene>
    <name evidence="10" type="primary">107369468</name>
</gene>
<dbReference type="EnsemblMetazoa" id="tetur32g02160.1">
    <property type="protein sequence ID" value="tetur32g02160.1"/>
    <property type="gene ID" value="tetur32g02160"/>
</dbReference>
<feature type="transmembrane region" description="Helical" evidence="8">
    <location>
        <begin position="143"/>
        <end position="162"/>
    </location>
</feature>
<feature type="transmembrane region" description="Helical" evidence="8">
    <location>
        <begin position="555"/>
        <end position="574"/>
    </location>
</feature>
<evidence type="ECO:0000256" key="3">
    <source>
        <dbReference type="ARBA" id="ARBA00022449"/>
    </source>
</evidence>
<accession>T1L264</accession>
<keyword evidence="4" id="KW-0406">Ion transport</keyword>
<feature type="transmembrane region" description="Helical" evidence="8">
    <location>
        <begin position="428"/>
        <end position="449"/>
    </location>
</feature>
<dbReference type="PANTHER" id="PTHR12266:SF0">
    <property type="entry name" value="MITOCHONDRIAL SODIUM_CALCIUM EXCHANGER PROTEIN"/>
    <property type="match status" value="1"/>
</dbReference>
<dbReference type="Gene3D" id="1.20.1420.30">
    <property type="entry name" value="NCX, central ion-binding region"/>
    <property type="match status" value="2"/>
</dbReference>
<evidence type="ECO:0000256" key="2">
    <source>
        <dbReference type="ARBA" id="ARBA00022448"/>
    </source>
</evidence>
<dbReference type="AlphaFoldDB" id="T1L264"/>
<protein>
    <recommendedName>
        <fullName evidence="9">Sodium/calcium exchanger membrane region domain-containing protein</fullName>
    </recommendedName>
</protein>
<feature type="transmembrane region" description="Helical" evidence="8">
    <location>
        <begin position="624"/>
        <end position="643"/>
    </location>
</feature>
<comment type="subcellular location">
    <subcellularLocation>
        <location evidence="1">Membrane</location>
        <topology evidence="1">Multi-pass membrane protein</topology>
    </subcellularLocation>
</comment>
<keyword evidence="5 8" id="KW-0812">Transmembrane</keyword>
<dbReference type="Pfam" id="PF01699">
    <property type="entry name" value="Na_Ca_ex"/>
    <property type="match status" value="2"/>
</dbReference>
<feature type="transmembrane region" description="Helical" evidence="8">
    <location>
        <begin position="199"/>
        <end position="220"/>
    </location>
</feature>
<dbReference type="GO" id="GO:0005432">
    <property type="term" value="F:calcium:sodium antiporter activity"/>
    <property type="evidence" value="ECO:0007669"/>
    <property type="project" value="TreeGrafter"/>
</dbReference>
<feature type="transmembrane region" description="Helical" evidence="8">
    <location>
        <begin position="486"/>
        <end position="506"/>
    </location>
</feature>
<evidence type="ECO:0000256" key="7">
    <source>
        <dbReference type="ARBA" id="ARBA00023136"/>
    </source>
</evidence>
<evidence type="ECO:0000256" key="4">
    <source>
        <dbReference type="ARBA" id="ARBA00022568"/>
    </source>
</evidence>
<feature type="transmembrane region" description="Helical" evidence="8">
    <location>
        <begin position="455"/>
        <end position="474"/>
    </location>
</feature>
<dbReference type="eggNOG" id="KOG2399">
    <property type="taxonomic scope" value="Eukaryota"/>
</dbReference>
<keyword evidence="4" id="KW-0109">Calcium transport</keyword>
<evidence type="ECO:0000256" key="8">
    <source>
        <dbReference type="SAM" id="Phobius"/>
    </source>
</evidence>